<evidence type="ECO:0000313" key="1">
    <source>
        <dbReference type="EMBL" id="KAF7776796.1"/>
    </source>
</evidence>
<organism evidence="1 2">
    <name type="scientific">Agaricus bisporus var. burnettii</name>
    <dbReference type="NCBI Taxonomy" id="192524"/>
    <lineage>
        <taxon>Eukaryota</taxon>
        <taxon>Fungi</taxon>
        <taxon>Dikarya</taxon>
        <taxon>Basidiomycota</taxon>
        <taxon>Agaricomycotina</taxon>
        <taxon>Agaricomycetes</taxon>
        <taxon>Agaricomycetidae</taxon>
        <taxon>Agaricales</taxon>
        <taxon>Agaricineae</taxon>
        <taxon>Agaricaceae</taxon>
        <taxon>Agaricus</taxon>
    </lineage>
</organism>
<name>A0A8H7F4P0_AGABI</name>
<reference evidence="1 2" key="1">
    <citation type="journal article" name="Sci. Rep.">
        <title>Telomere-to-telomere assembled and centromere annotated genomes of the two main subspecies of the button mushroom Agaricus bisporus reveal especially polymorphic chromosome ends.</title>
        <authorList>
            <person name="Sonnenberg A.S.M."/>
            <person name="Sedaghat-Telgerd N."/>
            <person name="Lavrijssen B."/>
            <person name="Ohm R.A."/>
            <person name="Hendrickx P.M."/>
            <person name="Scholtmeijer K."/>
            <person name="Baars J.J.P."/>
            <person name="van Peer A."/>
        </authorList>
    </citation>
    <scope>NUCLEOTIDE SEQUENCE [LARGE SCALE GENOMIC DNA]</scope>
    <source>
        <strain evidence="1 2">H119_p4</strain>
    </source>
</reference>
<dbReference type="Proteomes" id="UP000629468">
    <property type="component" value="Unassembled WGS sequence"/>
</dbReference>
<dbReference type="EMBL" id="JABXXO010000006">
    <property type="protein sequence ID" value="KAF7776796.1"/>
    <property type="molecule type" value="Genomic_DNA"/>
</dbReference>
<dbReference type="AlphaFoldDB" id="A0A8H7F4P0"/>
<comment type="caution">
    <text evidence="1">The sequence shown here is derived from an EMBL/GenBank/DDBJ whole genome shotgun (WGS) entry which is preliminary data.</text>
</comment>
<gene>
    <name evidence="1" type="ORF">Agabi119p4_5189</name>
</gene>
<proteinExistence type="predicted"/>
<evidence type="ECO:0000313" key="2">
    <source>
        <dbReference type="Proteomes" id="UP000629468"/>
    </source>
</evidence>
<protein>
    <submittedName>
        <fullName evidence="1">Uncharacterized protein</fullName>
    </submittedName>
</protein>
<sequence length="79" mass="8955">MYGPSKRICCLGIPEVSQTLRCTILDWIINTISDPGEISRERSPETEEKKVYIPFCPVEFKYTSIRNRTVKGSTRSGTA</sequence>
<accession>A0A8H7F4P0</accession>